<evidence type="ECO:0000313" key="1">
    <source>
        <dbReference type="EMBL" id="NEE16667.1"/>
    </source>
</evidence>
<organism evidence="1">
    <name type="scientific">Streptomyces sp. SID7499</name>
    <dbReference type="NCBI Taxonomy" id="2706086"/>
    <lineage>
        <taxon>Bacteria</taxon>
        <taxon>Bacillati</taxon>
        <taxon>Actinomycetota</taxon>
        <taxon>Actinomycetes</taxon>
        <taxon>Kitasatosporales</taxon>
        <taxon>Streptomycetaceae</taxon>
        <taxon>Streptomyces</taxon>
    </lineage>
</organism>
<proteinExistence type="predicted"/>
<feature type="non-terminal residue" evidence="1">
    <location>
        <position position="1"/>
    </location>
</feature>
<comment type="caution">
    <text evidence="1">The sequence shown here is derived from an EMBL/GenBank/DDBJ whole genome shotgun (WGS) entry which is preliminary data.</text>
</comment>
<name>A0A6G3XG65_9ACTN</name>
<gene>
    <name evidence="1" type="ORF">G3M58_60665</name>
</gene>
<dbReference type="AlphaFoldDB" id="A0A6G3XG65"/>
<accession>A0A6G3XG65</accession>
<dbReference type="EMBL" id="JAAGMN010006271">
    <property type="protein sequence ID" value="NEE16667.1"/>
    <property type="molecule type" value="Genomic_DNA"/>
</dbReference>
<protein>
    <submittedName>
        <fullName evidence="1">FUSC family protein</fullName>
    </submittedName>
</protein>
<sequence length="97" mass="10286">RSADPVPGAAQLAEALRGATEKGARAVRERRLPDWQPVVDAVAHWDMPTPTDDGTTPIGDPVVRRGAALLLDALEEFTRALDERGGSTRVSSTLAEG</sequence>
<reference evidence="1" key="1">
    <citation type="submission" date="2020-01" db="EMBL/GenBank/DDBJ databases">
        <title>Insect and environment-associated Actinomycetes.</title>
        <authorList>
            <person name="Currrie C."/>
            <person name="Chevrette M."/>
            <person name="Carlson C."/>
            <person name="Stubbendieck R."/>
            <person name="Wendt-Pienkowski E."/>
        </authorList>
    </citation>
    <scope>NUCLEOTIDE SEQUENCE</scope>
    <source>
        <strain evidence="1">SID7499</strain>
    </source>
</reference>